<dbReference type="GeneID" id="37038889"/>
<dbReference type="PANTHER" id="PTHR12499">
    <property type="entry name" value="OPTIC ATROPHY 3 PROTEIN OPA3"/>
    <property type="match status" value="1"/>
</dbReference>
<sequence>MATAKIATLLIRTIAKPIATQLKSQAAQHDTFKKICVNLAQGMHRSEMALRSNLMGGTAAHTKVRPLNEKKAIENGATAISEGFLFAIAAALIIGESYRSSSSNRKQRDRTEMAVEDIRDAIEMLGSRLGVEKESLWRNGRPLEDVEVDAAEEAPSSSTSLVHPQNDEAGPNTSTSTESVKAPAKIFAGAAHISELESDRERLQHAVAVLLRLALKSGWIEGPEALRLDRILQRGNSADVAGSAQRTSNDATSEVPIPSSRRPSAASLDLHSSTSSAATSASGAHLPTPEETSRSTIISEVARARAAEIAREVRSGAPDGNNSSLAELLERAGLSETTASETRQ</sequence>
<feature type="compositionally biased region" description="Low complexity" evidence="3">
    <location>
        <begin position="258"/>
        <end position="285"/>
    </location>
</feature>
<name>A0A316W4A6_9BASI</name>
<organism evidence="4 5">
    <name type="scientific">Ceraceosorus guamensis</name>
    <dbReference type="NCBI Taxonomy" id="1522189"/>
    <lineage>
        <taxon>Eukaryota</taxon>
        <taxon>Fungi</taxon>
        <taxon>Dikarya</taxon>
        <taxon>Basidiomycota</taxon>
        <taxon>Ustilaginomycotina</taxon>
        <taxon>Exobasidiomycetes</taxon>
        <taxon>Ceraceosorales</taxon>
        <taxon>Ceraceosoraceae</taxon>
        <taxon>Ceraceosorus</taxon>
    </lineage>
</organism>
<feature type="compositionally biased region" description="Polar residues" evidence="3">
    <location>
        <begin position="335"/>
        <end position="344"/>
    </location>
</feature>
<feature type="region of interest" description="Disordered" evidence="3">
    <location>
        <begin position="311"/>
        <end position="344"/>
    </location>
</feature>
<evidence type="ECO:0000256" key="1">
    <source>
        <dbReference type="ARBA" id="ARBA00007584"/>
    </source>
</evidence>
<evidence type="ECO:0000313" key="5">
    <source>
        <dbReference type="Proteomes" id="UP000245783"/>
    </source>
</evidence>
<feature type="region of interest" description="Disordered" evidence="3">
    <location>
        <begin position="149"/>
        <end position="180"/>
    </location>
</feature>
<feature type="region of interest" description="Disordered" evidence="3">
    <location>
        <begin position="239"/>
        <end position="298"/>
    </location>
</feature>
<accession>A0A316W4A6</accession>
<comment type="similarity">
    <text evidence="1">Belongs to the OPA3 family.</text>
</comment>
<dbReference type="AlphaFoldDB" id="A0A316W4A6"/>
<keyword evidence="2" id="KW-0175">Coiled coil</keyword>
<protein>
    <submittedName>
        <fullName evidence="4">OPA3-domain-containing protein</fullName>
    </submittedName>
</protein>
<dbReference type="GO" id="GO:0019216">
    <property type="term" value="P:regulation of lipid metabolic process"/>
    <property type="evidence" value="ECO:0007669"/>
    <property type="project" value="TreeGrafter"/>
</dbReference>
<dbReference type="Proteomes" id="UP000245783">
    <property type="component" value="Unassembled WGS sequence"/>
</dbReference>
<evidence type="ECO:0000313" key="4">
    <source>
        <dbReference type="EMBL" id="PWN42455.1"/>
    </source>
</evidence>
<evidence type="ECO:0000256" key="3">
    <source>
        <dbReference type="SAM" id="MobiDB-lite"/>
    </source>
</evidence>
<evidence type="ECO:0000256" key="2">
    <source>
        <dbReference type="ARBA" id="ARBA00023054"/>
    </source>
</evidence>
<keyword evidence="5" id="KW-1185">Reference proteome</keyword>
<dbReference type="OrthoDB" id="2129069at2759"/>
<dbReference type="GO" id="GO:0005739">
    <property type="term" value="C:mitochondrion"/>
    <property type="evidence" value="ECO:0007669"/>
    <property type="project" value="TreeGrafter"/>
</dbReference>
<dbReference type="PANTHER" id="PTHR12499:SF0">
    <property type="entry name" value="OPTIC ATROPHY 3 PROTEIN"/>
    <property type="match status" value="1"/>
</dbReference>
<dbReference type="Pfam" id="PF07047">
    <property type="entry name" value="OPA3"/>
    <property type="match status" value="1"/>
</dbReference>
<dbReference type="EMBL" id="KZ819379">
    <property type="protein sequence ID" value="PWN42455.1"/>
    <property type="molecule type" value="Genomic_DNA"/>
</dbReference>
<proteinExistence type="inferred from homology"/>
<gene>
    <name evidence="4" type="ORF">IE81DRAFT_366573</name>
</gene>
<dbReference type="RefSeq" id="XP_025369615.1">
    <property type="nucleotide sequence ID" value="XM_025517019.1"/>
</dbReference>
<dbReference type="InterPro" id="IPR010754">
    <property type="entry name" value="OPA3-like"/>
</dbReference>
<reference evidence="4 5" key="1">
    <citation type="journal article" date="2018" name="Mol. Biol. Evol.">
        <title>Broad Genomic Sampling Reveals a Smut Pathogenic Ancestry of the Fungal Clade Ustilaginomycotina.</title>
        <authorList>
            <person name="Kijpornyongpan T."/>
            <person name="Mondo S.J."/>
            <person name="Barry K."/>
            <person name="Sandor L."/>
            <person name="Lee J."/>
            <person name="Lipzen A."/>
            <person name="Pangilinan J."/>
            <person name="LaButti K."/>
            <person name="Hainaut M."/>
            <person name="Henrissat B."/>
            <person name="Grigoriev I.V."/>
            <person name="Spatafora J.W."/>
            <person name="Aime M.C."/>
        </authorList>
    </citation>
    <scope>NUCLEOTIDE SEQUENCE [LARGE SCALE GENOMIC DNA]</scope>
    <source>
        <strain evidence="4 5">MCA 4658</strain>
    </source>
</reference>
<dbReference type="InParanoid" id="A0A316W4A6"/>